<dbReference type="InterPro" id="IPR011528">
    <property type="entry name" value="NERD"/>
</dbReference>
<feature type="transmembrane region" description="Helical" evidence="1">
    <location>
        <begin position="39"/>
        <end position="58"/>
    </location>
</feature>
<dbReference type="Pfam" id="PF08378">
    <property type="entry name" value="NERD"/>
    <property type="match status" value="1"/>
</dbReference>
<dbReference type="AlphaFoldDB" id="A0A2T0MLP8"/>
<evidence type="ECO:0000259" key="2">
    <source>
        <dbReference type="Pfam" id="PF08378"/>
    </source>
</evidence>
<accession>A0A2T0MLP8</accession>
<organism evidence="3 4">
    <name type="scientific">Nonomuraea fuscirosea</name>
    <dbReference type="NCBI Taxonomy" id="1291556"/>
    <lineage>
        <taxon>Bacteria</taxon>
        <taxon>Bacillati</taxon>
        <taxon>Actinomycetota</taxon>
        <taxon>Actinomycetes</taxon>
        <taxon>Streptosporangiales</taxon>
        <taxon>Streptosporangiaceae</taxon>
        <taxon>Nonomuraea</taxon>
    </lineage>
</organism>
<gene>
    <name evidence="3" type="ORF">B0I32_12277</name>
</gene>
<feature type="transmembrane region" description="Helical" evidence="1">
    <location>
        <begin position="64"/>
        <end position="85"/>
    </location>
</feature>
<reference evidence="3 4" key="1">
    <citation type="submission" date="2018-03" db="EMBL/GenBank/DDBJ databases">
        <title>Genomic Encyclopedia of Type Strains, Phase III (KMG-III): the genomes of soil and plant-associated and newly described type strains.</title>
        <authorList>
            <person name="Whitman W."/>
        </authorList>
    </citation>
    <scope>NUCLEOTIDE SEQUENCE [LARGE SCALE GENOMIC DNA]</scope>
    <source>
        <strain evidence="3 4">CGMCC 4.7104</strain>
    </source>
</reference>
<dbReference type="RefSeq" id="WP_106248948.1">
    <property type="nucleotide sequence ID" value="NZ_JBFAIL010000019.1"/>
</dbReference>
<dbReference type="OrthoDB" id="4246706at2"/>
<dbReference type="Proteomes" id="UP000238312">
    <property type="component" value="Unassembled WGS sequence"/>
</dbReference>
<keyword evidence="1" id="KW-0472">Membrane</keyword>
<keyword evidence="4" id="KW-1185">Reference proteome</keyword>
<evidence type="ECO:0000313" key="4">
    <source>
        <dbReference type="Proteomes" id="UP000238312"/>
    </source>
</evidence>
<dbReference type="EMBL" id="PVNG01000022">
    <property type="protein sequence ID" value="PRX58617.1"/>
    <property type="molecule type" value="Genomic_DNA"/>
</dbReference>
<protein>
    <submittedName>
        <fullName evidence="3">Nuclease-like protein</fullName>
    </submittedName>
</protein>
<proteinExistence type="predicted"/>
<feature type="domain" description="NERD" evidence="2">
    <location>
        <begin position="95"/>
        <end position="200"/>
    </location>
</feature>
<evidence type="ECO:0000313" key="3">
    <source>
        <dbReference type="EMBL" id="PRX58617.1"/>
    </source>
</evidence>
<keyword evidence="1" id="KW-1133">Transmembrane helix</keyword>
<sequence>MPGGSIYVQPNEKYTGSSPQWWYEKFWREDAPARRKYRYVKAAVGFVVGVALGLRFGFAGGSAFTGLLLAGAVAGGDWLLHWHAFHKTAVWRGARRGEAITGRILRRSLSRHGYHVLDGRAIRGQASIDHLVIGPGGVWILDNESWAPDIEIACYAGRLFIGEKYGSKVAKPLVEQAEAFSELLTRETGVPVSIMPVLVVHCGILPKEGVVMGEGLTFVKPRTVARLIKSAEPGALNEAQIELLARTAARELQRV</sequence>
<comment type="caution">
    <text evidence="3">The sequence shown here is derived from an EMBL/GenBank/DDBJ whole genome shotgun (WGS) entry which is preliminary data.</text>
</comment>
<name>A0A2T0MLP8_9ACTN</name>
<evidence type="ECO:0000256" key="1">
    <source>
        <dbReference type="SAM" id="Phobius"/>
    </source>
</evidence>
<keyword evidence="1" id="KW-0812">Transmembrane</keyword>